<evidence type="ECO:0000256" key="1">
    <source>
        <dbReference type="ARBA" id="ARBA00022598"/>
    </source>
</evidence>
<accession>A0A510XCL9</accession>
<keyword evidence="5" id="KW-1185">Reference proteome</keyword>
<dbReference type="GO" id="GO:0000226">
    <property type="term" value="P:microtubule cytoskeleton organization"/>
    <property type="evidence" value="ECO:0007669"/>
    <property type="project" value="TreeGrafter"/>
</dbReference>
<evidence type="ECO:0000256" key="3">
    <source>
        <dbReference type="ARBA" id="ARBA00022840"/>
    </source>
</evidence>
<dbReference type="SUPFAM" id="SSF56059">
    <property type="entry name" value="Glutathione synthetase ATP-binding domain-like"/>
    <property type="match status" value="1"/>
</dbReference>
<evidence type="ECO:0000313" key="5">
    <source>
        <dbReference type="Proteomes" id="UP000321275"/>
    </source>
</evidence>
<dbReference type="GO" id="GO:0070740">
    <property type="term" value="F:tubulin-glutamic acid ligase activity"/>
    <property type="evidence" value="ECO:0007669"/>
    <property type="project" value="TreeGrafter"/>
</dbReference>
<dbReference type="AlphaFoldDB" id="A0A510XCL9"/>
<proteinExistence type="predicted"/>
<name>A0A510XCL9_9GAMM</name>
<organism evidence="4 5">
    <name type="scientific">Bisbaumannia pacifica</name>
    <dbReference type="NCBI Taxonomy" id="77098"/>
    <lineage>
        <taxon>Bacteria</taxon>
        <taxon>Pseudomonadati</taxon>
        <taxon>Pseudomonadota</taxon>
        <taxon>Gammaproteobacteria</taxon>
        <taxon>Oceanospirillales</taxon>
        <taxon>Halomonadaceae</taxon>
        <taxon>Bisbaumannia</taxon>
    </lineage>
</organism>
<protein>
    <recommendedName>
        <fullName evidence="6">ATP-grasp domain-containing protein</fullName>
    </recommendedName>
</protein>
<comment type="caution">
    <text evidence="4">The sequence shown here is derived from an EMBL/GenBank/DDBJ whole genome shotgun (WGS) entry which is preliminary data.</text>
</comment>
<dbReference type="PANTHER" id="PTHR12241">
    <property type="entry name" value="TUBULIN POLYGLUTAMYLASE"/>
    <property type="match status" value="1"/>
</dbReference>
<keyword evidence="3" id="KW-0067">ATP-binding</keyword>
<evidence type="ECO:0008006" key="6">
    <source>
        <dbReference type="Google" id="ProtNLM"/>
    </source>
</evidence>
<gene>
    <name evidence="4" type="ORF">HPA02_30840</name>
</gene>
<dbReference type="GO" id="GO:0005524">
    <property type="term" value="F:ATP binding"/>
    <property type="evidence" value="ECO:0007669"/>
    <property type="project" value="UniProtKB-KW"/>
</dbReference>
<evidence type="ECO:0000313" key="4">
    <source>
        <dbReference type="EMBL" id="GEK48801.1"/>
    </source>
</evidence>
<reference evidence="4 5" key="1">
    <citation type="submission" date="2019-07" db="EMBL/GenBank/DDBJ databases">
        <title>Whole genome shotgun sequence of Halomonas pacifica NBRC 102220.</title>
        <authorList>
            <person name="Hosoyama A."/>
            <person name="Uohara A."/>
            <person name="Ohji S."/>
            <person name="Ichikawa N."/>
        </authorList>
    </citation>
    <scope>NUCLEOTIDE SEQUENCE [LARGE SCALE GENOMIC DNA]</scope>
    <source>
        <strain evidence="4 5">NBRC 102220</strain>
    </source>
</reference>
<keyword evidence="1" id="KW-0436">Ligase</keyword>
<dbReference type="OrthoDB" id="5789377at2"/>
<dbReference type="RefSeq" id="WP_146804131.1">
    <property type="nucleotide sequence ID" value="NZ_BJUK01000050.1"/>
</dbReference>
<dbReference type="PROSITE" id="PS51221">
    <property type="entry name" value="TTL"/>
    <property type="match status" value="1"/>
</dbReference>
<dbReference type="Pfam" id="PF03133">
    <property type="entry name" value="TTL"/>
    <property type="match status" value="1"/>
</dbReference>
<dbReference type="InterPro" id="IPR004344">
    <property type="entry name" value="TTL/TTLL_fam"/>
</dbReference>
<keyword evidence="2" id="KW-0547">Nucleotide-binding</keyword>
<sequence length="752" mass="81926">MTRTQHPPRFWLGGQRADEQDRFFREALESRGWQPGDEERWDAAWVTGMPDPVHFQRVSPRRKLNHFPGNAALTVKSRLHQSLAELRSRLIDGYGTDSEFAARLDFFPRAYVMPRDYHALQQAAEAGPERRWILKPTNASKGKGVRVLRDVAEAPLARDWLVQEYLANPHTIRGHKYVLRLYVLISSLTPLRVYLYRQGFAKLASEPWDPEDADNPFSQLTNPDINARNQRAEVPVEFIDLESYRAWLHDQGHDDGALFARIEDLVTLTAIAAVDAMRGRTAEAGADPRGCYELLGLDCLVDDILKPWILECNLSPSLGICAAPESGGRREAAVKESLVRDLVTLVDIPGEQPPAEGGAEDESTAWLCEAQAELARAGGFRRLLPAAAPERYLPCFSLPGRADLCLAEALGEGPLAPPRLVRRRVTELIAGERLALHDSARDRLYRLNETASLIWLLATEGLASEAIVTELARLAAQGEASPEPATLRREVWQTLGEWCRLGLLCQGEAGAGPAPEADATRLSRPSRHRLDFAGRSWCLEVADSAALARLATAFSLREAEADAFPHLSVLREPGAGYALAAEGEWVAGRLGLTHLAGTLRRQLLHRAAAPDQPVVEAELLSDGADGGVLCLYASDAAWAASLVEALAGETPAGFGPGLRLHLETPARGDALSPEAARPIGLRGVLLVEAGAAIVTPLDLLAALLPRLHAADMRAPQAVLGWLVGVPARRVSTREESEALLAEWLTPSAAIGD</sequence>
<dbReference type="Proteomes" id="UP000321275">
    <property type="component" value="Unassembled WGS sequence"/>
</dbReference>
<dbReference type="GO" id="GO:0015631">
    <property type="term" value="F:tubulin binding"/>
    <property type="evidence" value="ECO:0007669"/>
    <property type="project" value="TreeGrafter"/>
</dbReference>
<evidence type="ECO:0000256" key="2">
    <source>
        <dbReference type="ARBA" id="ARBA00022741"/>
    </source>
</evidence>
<dbReference type="EMBL" id="BJUK01000050">
    <property type="protein sequence ID" value="GEK48801.1"/>
    <property type="molecule type" value="Genomic_DNA"/>
</dbReference>
<dbReference type="Gene3D" id="3.30.470.20">
    <property type="entry name" value="ATP-grasp fold, B domain"/>
    <property type="match status" value="1"/>
</dbReference>